<keyword evidence="3" id="KW-1185">Reference proteome</keyword>
<dbReference type="AlphaFoldDB" id="A0A9Q1G9G3"/>
<evidence type="ECO:0000256" key="1">
    <source>
        <dbReference type="SAM" id="MobiDB-lite"/>
    </source>
</evidence>
<protein>
    <submittedName>
        <fullName evidence="2">Uncharacterized protein</fullName>
    </submittedName>
</protein>
<evidence type="ECO:0000313" key="3">
    <source>
        <dbReference type="Proteomes" id="UP001152622"/>
    </source>
</evidence>
<proteinExistence type="predicted"/>
<sequence length="265" mass="29036">MGIRKQIQKLAFDTPHSAAPQARQATKHRFHINAADLWGSSITPPPPNPTPWNPSTTAPAPTLSHTPRVRIINTVPARYRQPRHNPPDSAGESRALSIGRFPPLDLWTEPVQPGVGGGEERGSILCGRGQRTIVIPMSRQSTMGAPDHREAACVWGDASSILASLSPGQLSTWRVRRVRQSIVNTESGSKRHTDKLVLIQRSVLSIFPSNFYDPPALLDGQSAVGTREKYGLPPVRSPDPDRPPDRALDIQVYLQSWQGTGLELN</sequence>
<feature type="region of interest" description="Disordered" evidence="1">
    <location>
        <begin position="1"/>
        <end position="26"/>
    </location>
</feature>
<comment type="caution">
    <text evidence="2">The sequence shown here is derived from an EMBL/GenBank/DDBJ whole genome shotgun (WGS) entry which is preliminary data.</text>
</comment>
<evidence type="ECO:0000313" key="2">
    <source>
        <dbReference type="EMBL" id="KAJ8379508.1"/>
    </source>
</evidence>
<feature type="region of interest" description="Disordered" evidence="1">
    <location>
        <begin position="38"/>
        <end position="67"/>
    </location>
</feature>
<name>A0A9Q1G9G3_SYNKA</name>
<dbReference type="EMBL" id="JAINUF010000001">
    <property type="protein sequence ID" value="KAJ8379508.1"/>
    <property type="molecule type" value="Genomic_DNA"/>
</dbReference>
<organism evidence="2 3">
    <name type="scientific">Synaphobranchus kaupii</name>
    <name type="common">Kaup's arrowtooth eel</name>
    <dbReference type="NCBI Taxonomy" id="118154"/>
    <lineage>
        <taxon>Eukaryota</taxon>
        <taxon>Metazoa</taxon>
        <taxon>Chordata</taxon>
        <taxon>Craniata</taxon>
        <taxon>Vertebrata</taxon>
        <taxon>Euteleostomi</taxon>
        <taxon>Actinopterygii</taxon>
        <taxon>Neopterygii</taxon>
        <taxon>Teleostei</taxon>
        <taxon>Anguilliformes</taxon>
        <taxon>Synaphobranchidae</taxon>
        <taxon>Synaphobranchus</taxon>
    </lineage>
</organism>
<feature type="compositionally biased region" description="Low complexity" evidence="1">
    <location>
        <begin position="53"/>
        <end position="62"/>
    </location>
</feature>
<feature type="compositionally biased region" description="Pro residues" evidence="1">
    <location>
        <begin position="43"/>
        <end position="52"/>
    </location>
</feature>
<accession>A0A9Q1G9G3</accession>
<gene>
    <name evidence="2" type="ORF">SKAU_G00002860</name>
</gene>
<dbReference type="Proteomes" id="UP001152622">
    <property type="component" value="Chromosome 1"/>
</dbReference>
<reference evidence="2" key="1">
    <citation type="journal article" date="2023" name="Science">
        <title>Genome structures resolve the early diversification of teleost fishes.</title>
        <authorList>
            <person name="Parey E."/>
            <person name="Louis A."/>
            <person name="Montfort J."/>
            <person name="Bouchez O."/>
            <person name="Roques C."/>
            <person name="Iampietro C."/>
            <person name="Lluch J."/>
            <person name="Castinel A."/>
            <person name="Donnadieu C."/>
            <person name="Desvignes T."/>
            <person name="Floi Bucao C."/>
            <person name="Jouanno E."/>
            <person name="Wen M."/>
            <person name="Mejri S."/>
            <person name="Dirks R."/>
            <person name="Jansen H."/>
            <person name="Henkel C."/>
            <person name="Chen W.J."/>
            <person name="Zahm M."/>
            <person name="Cabau C."/>
            <person name="Klopp C."/>
            <person name="Thompson A.W."/>
            <person name="Robinson-Rechavi M."/>
            <person name="Braasch I."/>
            <person name="Lecointre G."/>
            <person name="Bobe J."/>
            <person name="Postlethwait J.H."/>
            <person name="Berthelot C."/>
            <person name="Roest Crollius H."/>
            <person name="Guiguen Y."/>
        </authorList>
    </citation>
    <scope>NUCLEOTIDE SEQUENCE</scope>
    <source>
        <strain evidence="2">WJC10195</strain>
    </source>
</reference>